<comment type="function">
    <text evidence="10 11">Involved in cell wall formation. Catalyzes the final step in the synthesis of UDP-N-acetylmuramoyl-pentapeptide, the precursor of murein.</text>
</comment>
<evidence type="ECO:0000256" key="7">
    <source>
        <dbReference type="ARBA" id="ARBA00022984"/>
    </source>
</evidence>
<gene>
    <name evidence="10 15" type="primary">murF</name>
    <name evidence="16" type="ORF">CLV93_10959</name>
    <name evidence="15" type="ORF">JCM18694_13200</name>
</gene>
<dbReference type="Proteomes" id="UP000240621">
    <property type="component" value="Unassembled WGS sequence"/>
</dbReference>
<dbReference type="GO" id="GO:0071555">
    <property type="term" value="P:cell wall organization"/>
    <property type="evidence" value="ECO:0007669"/>
    <property type="project" value="UniProtKB-KW"/>
</dbReference>
<keyword evidence="1 10" id="KW-0963">Cytoplasm</keyword>
<evidence type="ECO:0000313" key="18">
    <source>
        <dbReference type="Proteomes" id="UP000396862"/>
    </source>
</evidence>
<comment type="catalytic activity">
    <reaction evidence="10 11">
        <text>D-alanyl-D-alanine + UDP-N-acetyl-alpha-D-muramoyl-L-alanyl-gamma-D-glutamyl-meso-2,6-diaminopimelate + ATP = UDP-N-acetyl-alpha-D-muramoyl-L-alanyl-gamma-D-glutamyl-meso-2,6-diaminopimeloyl-D-alanyl-D-alanine + ADP + phosphate + H(+)</text>
        <dbReference type="Rhea" id="RHEA:28374"/>
        <dbReference type="ChEBI" id="CHEBI:15378"/>
        <dbReference type="ChEBI" id="CHEBI:30616"/>
        <dbReference type="ChEBI" id="CHEBI:43474"/>
        <dbReference type="ChEBI" id="CHEBI:57822"/>
        <dbReference type="ChEBI" id="CHEBI:61386"/>
        <dbReference type="ChEBI" id="CHEBI:83905"/>
        <dbReference type="ChEBI" id="CHEBI:456216"/>
        <dbReference type="EC" id="6.3.2.10"/>
    </reaction>
</comment>
<evidence type="ECO:0000256" key="8">
    <source>
        <dbReference type="ARBA" id="ARBA00023306"/>
    </source>
</evidence>
<keyword evidence="9 10" id="KW-0961">Cell wall biogenesis/degradation</keyword>
<dbReference type="InterPro" id="IPR013221">
    <property type="entry name" value="Mur_ligase_cen"/>
</dbReference>
<evidence type="ECO:0000313" key="15">
    <source>
        <dbReference type="EMBL" id="GET21074.1"/>
    </source>
</evidence>
<dbReference type="RefSeq" id="WP_106543136.1">
    <property type="nucleotide sequence ID" value="NZ_BLAU01000001.1"/>
</dbReference>
<dbReference type="GO" id="GO:0051301">
    <property type="term" value="P:cell division"/>
    <property type="evidence" value="ECO:0007669"/>
    <property type="project" value="UniProtKB-KW"/>
</dbReference>
<dbReference type="GO" id="GO:0005524">
    <property type="term" value="F:ATP binding"/>
    <property type="evidence" value="ECO:0007669"/>
    <property type="project" value="UniProtKB-UniRule"/>
</dbReference>
<dbReference type="GO" id="GO:0008360">
    <property type="term" value="P:regulation of cell shape"/>
    <property type="evidence" value="ECO:0007669"/>
    <property type="project" value="UniProtKB-KW"/>
</dbReference>
<feature type="domain" description="Mur ligase N-terminal catalytic" evidence="12">
    <location>
        <begin position="15"/>
        <end position="84"/>
    </location>
</feature>
<dbReference type="GO" id="GO:0047480">
    <property type="term" value="F:UDP-N-acetylmuramoyl-tripeptide-D-alanyl-D-alanine ligase activity"/>
    <property type="evidence" value="ECO:0007669"/>
    <property type="project" value="UniProtKB-UniRule"/>
</dbReference>
<evidence type="ECO:0000256" key="2">
    <source>
        <dbReference type="ARBA" id="ARBA00022598"/>
    </source>
</evidence>
<comment type="similarity">
    <text evidence="10">Belongs to the MurCDEF family. MurF subfamily.</text>
</comment>
<comment type="caution">
    <text evidence="16">The sequence shown here is derived from an EMBL/GenBank/DDBJ whole genome shotgun (WGS) entry which is preliminary data.</text>
</comment>
<dbReference type="GO" id="GO:0009252">
    <property type="term" value="P:peptidoglycan biosynthetic process"/>
    <property type="evidence" value="ECO:0007669"/>
    <property type="project" value="UniProtKB-UniRule"/>
</dbReference>
<evidence type="ECO:0000259" key="14">
    <source>
        <dbReference type="Pfam" id="PF08245"/>
    </source>
</evidence>
<evidence type="ECO:0000256" key="4">
    <source>
        <dbReference type="ARBA" id="ARBA00022741"/>
    </source>
</evidence>
<dbReference type="GO" id="GO:0005737">
    <property type="term" value="C:cytoplasm"/>
    <property type="evidence" value="ECO:0007669"/>
    <property type="project" value="UniProtKB-SubCell"/>
</dbReference>
<evidence type="ECO:0000256" key="11">
    <source>
        <dbReference type="RuleBase" id="RU004136"/>
    </source>
</evidence>
<keyword evidence="5 10" id="KW-0067">ATP-binding</keyword>
<dbReference type="InterPro" id="IPR035911">
    <property type="entry name" value="MurE/MurF_N"/>
</dbReference>
<dbReference type="UniPathway" id="UPA00219"/>
<dbReference type="InterPro" id="IPR005863">
    <property type="entry name" value="UDP-N-AcMur_synth"/>
</dbReference>
<keyword evidence="7 10" id="KW-0573">Peptidoglycan synthesis</keyword>
<name>A0A2P8C917_9BACT</name>
<dbReference type="Pfam" id="PF01225">
    <property type="entry name" value="Mur_ligase"/>
    <property type="match status" value="1"/>
</dbReference>
<accession>A0A2P8C917</accession>
<sequence length="430" mass="47511">MTKEELYQLFLSHPNVSTDSRNIKEGCLFFALKGDNFNGNQFAGNAIEQGAAYAIVDEKEYVTDSRIVYVANVLESLQELARHHRQLLNLPILAITGSNGKTTTKELTAAVLSKKFNLIFTQGNLNNHIGVPLTLLSMTRETELGIVEMGANHPGEIAILSEIALPNYGLITNVGKAHIEGFGSFEGVKKTKAELYRFVERTGGKIFINQANPHLREMARETPNIPYTTNKDLPGLQGELVEANPFMVCKIKFPKGWLYIKTKLIGGYNLENALAAATVGSFFGIDPLKIKEALESYVPANNRSQFIESNSNKLQLDAYNANPSSMQVALDTFQHINNSPKGVILGDMLELGTTSAEEHQKVVDRIAANEPDFVLLVGPEFSKCQLPDSFQSFRTTEEAKSYLETTKPSGFYLLIKGSRGMKLESLVEKL</sequence>
<evidence type="ECO:0000256" key="6">
    <source>
        <dbReference type="ARBA" id="ARBA00022960"/>
    </source>
</evidence>
<feature type="binding site" evidence="10">
    <location>
        <begin position="97"/>
        <end position="103"/>
    </location>
    <ligand>
        <name>ATP</name>
        <dbReference type="ChEBI" id="CHEBI:30616"/>
    </ligand>
</feature>
<dbReference type="EMBL" id="BLAU01000001">
    <property type="protein sequence ID" value="GET21074.1"/>
    <property type="molecule type" value="Genomic_DNA"/>
</dbReference>
<evidence type="ECO:0000256" key="10">
    <source>
        <dbReference type="HAMAP-Rule" id="MF_02019"/>
    </source>
</evidence>
<organism evidence="16 17">
    <name type="scientific">Prolixibacter denitrificans</name>
    <dbReference type="NCBI Taxonomy" id="1541063"/>
    <lineage>
        <taxon>Bacteria</taxon>
        <taxon>Pseudomonadati</taxon>
        <taxon>Bacteroidota</taxon>
        <taxon>Bacteroidia</taxon>
        <taxon>Marinilabiliales</taxon>
        <taxon>Prolixibacteraceae</taxon>
        <taxon>Prolixibacter</taxon>
    </lineage>
</organism>
<dbReference type="InterPro" id="IPR036615">
    <property type="entry name" value="Mur_ligase_C_dom_sf"/>
</dbReference>
<evidence type="ECO:0000256" key="5">
    <source>
        <dbReference type="ARBA" id="ARBA00022840"/>
    </source>
</evidence>
<proteinExistence type="inferred from homology"/>
<dbReference type="SUPFAM" id="SSF53244">
    <property type="entry name" value="MurD-like peptide ligases, peptide-binding domain"/>
    <property type="match status" value="1"/>
</dbReference>
<feature type="domain" description="Mur ligase central" evidence="14">
    <location>
        <begin position="95"/>
        <end position="279"/>
    </location>
</feature>
<keyword evidence="18" id="KW-1185">Reference proteome</keyword>
<dbReference type="HAMAP" id="MF_02019">
    <property type="entry name" value="MurF"/>
    <property type="match status" value="1"/>
</dbReference>
<evidence type="ECO:0000259" key="13">
    <source>
        <dbReference type="Pfam" id="PF02875"/>
    </source>
</evidence>
<dbReference type="Proteomes" id="UP000396862">
    <property type="component" value="Unassembled WGS sequence"/>
</dbReference>
<keyword evidence="6 10" id="KW-0133">Cell shape</keyword>
<keyword evidence="2 10" id="KW-0436">Ligase</keyword>
<keyword evidence="4 10" id="KW-0547">Nucleotide-binding</keyword>
<dbReference type="InterPro" id="IPR051046">
    <property type="entry name" value="MurCDEF_CellWall_CoF430Synth"/>
</dbReference>
<evidence type="ECO:0000313" key="16">
    <source>
        <dbReference type="EMBL" id="PSK81456.1"/>
    </source>
</evidence>
<dbReference type="AlphaFoldDB" id="A0A2P8C917"/>
<dbReference type="PANTHER" id="PTHR43024:SF1">
    <property type="entry name" value="UDP-N-ACETYLMURAMOYL-TRIPEPTIDE--D-ALANYL-D-ALANINE LIGASE"/>
    <property type="match status" value="1"/>
</dbReference>
<dbReference type="Pfam" id="PF08245">
    <property type="entry name" value="Mur_ligase_M"/>
    <property type="match status" value="1"/>
</dbReference>
<comment type="pathway">
    <text evidence="10 11">Cell wall biogenesis; peptidoglycan biosynthesis.</text>
</comment>
<evidence type="ECO:0000259" key="12">
    <source>
        <dbReference type="Pfam" id="PF01225"/>
    </source>
</evidence>
<evidence type="ECO:0000256" key="9">
    <source>
        <dbReference type="ARBA" id="ARBA00023316"/>
    </source>
</evidence>
<dbReference type="Gene3D" id="3.40.1190.10">
    <property type="entry name" value="Mur-like, catalytic domain"/>
    <property type="match status" value="1"/>
</dbReference>
<reference evidence="16 17" key="1">
    <citation type="submission" date="2018-03" db="EMBL/GenBank/DDBJ databases">
        <title>Genomic Encyclopedia of Archaeal and Bacterial Type Strains, Phase II (KMG-II): from individual species to whole genera.</title>
        <authorList>
            <person name="Goeker M."/>
        </authorList>
    </citation>
    <scope>NUCLEOTIDE SEQUENCE [LARGE SCALE GENOMIC DNA]</scope>
    <source>
        <strain evidence="16 17">DSM 27267</strain>
    </source>
</reference>
<dbReference type="SUPFAM" id="SSF63418">
    <property type="entry name" value="MurE/MurF N-terminal domain"/>
    <property type="match status" value="1"/>
</dbReference>
<dbReference type="InterPro" id="IPR000713">
    <property type="entry name" value="Mur_ligase_N"/>
</dbReference>
<keyword evidence="3 10" id="KW-0132">Cell division</keyword>
<dbReference type="EMBL" id="PYGC01000009">
    <property type="protein sequence ID" value="PSK81456.1"/>
    <property type="molecule type" value="Genomic_DNA"/>
</dbReference>
<keyword evidence="8 10" id="KW-0131">Cell cycle</keyword>
<feature type="domain" description="Mur ligase C-terminal" evidence="13">
    <location>
        <begin position="303"/>
        <end position="418"/>
    </location>
</feature>
<comment type="subcellular location">
    <subcellularLocation>
        <location evidence="10 11">Cytoplasm</location>
    </subcellularLocation>
</comment>
<dbReference type="SUPFAM" id="SSF53623">
    <property type="entry name" value="MurD-like peptide ligases, catalytic domain"/>
    <property type="match status" value="1"/>
</dbReference>
<dbReference type="InterPro" id="IPR036565">
    <property type="entry name" value="Mur-like_cat_sf"/>
</dbReference>
<reference evidence="15 18" key="2">
    <citation type="submission" date="2019-10" db="EMBL/GenBank/DDBJ databases">
        <title>Prolixibacter strains distinguished by the presence of nitrate reductase genes were adept at nitrate-dependent anaerobic corrosion of metallic iron and carbon steel.</title>
        <authorList>
            <person name="Iino T."/>
            <person name="Shono N."/>
            <person name="Ito K."/>
            <person name="Nakamura R."/>
            <person name="Sueoka K."/>
            <person name="Harayama S."/>
            <person name="Ohkuma M."/>
        </authorList>
    </citation>
    <scope>NUCLEOTIDE SEQUENCE [LARGE SCALE GENOMIC DNA]</scope>
    <source>
        <strain evidence="15 18">MIC1-1</strain>
    </source>
</reference>
<dbReference type="Gene3D" id="3.90.190.20">
    <property type="entry name" value="Mur ligase, C-terminal domain"/>
    <property type="match status" value="1"/>
</dbReference>
<dbReference type="EC" id="6.3.2.10" evidence="10 11"/>
<dbReference type="Pfam" id="PF02875">
    <property type="entry name" value="Mur_ligase_C"/>
    <property type="match status" value="1"/>
</dbReference>
<evidence type="ECO:0000313" key="17">
    <source>
        <dbReference type="Proteomes" id="UP000240621"/>
    </source>
</evidence>
<dbReference type="OrthoDB" id="9801978at2"/>
<dbReference type="PANTHER" id="PTHR43024">
    <property type="entry name" value="UDP-N-ACETYLMURAMOYL-TRIPEPTIDE--D-ALANYL-D-ALANINE LIGASE"/>
    <property type="match status" value="1"/>
</dbReference>
<evidence type="ECO:0000256" key="1">
    <source>
        <dbReference type="ARBA" id="ARBA00022490"/>
    </source>
</evidence>
<evidence type="ECO:0000256" key="3">
    <source>
        <dbReference type="ARBA" id="ARBA00022618"/>
    </source>
</evidence>
<dbReference type="InterPro" id="IPR004101">
    <property type="entry name" value="Mur_ligase_C"/>
</dbReference>
<protein>
    <recommendedName>
        <fullName evidence="10 11">UDP-N-acetylmuramoyl-tripeptide--D-alanyl-D-alanine ligase</fullName>
        <ecNumber evidence="10 11">6.3.2.10</ecNumber>
    </recommendedName>
    <alternativeName>
        <fullName evidence="10">D-alanyl-D-alanine-adding enzyme</fullName>
    </alternativeName>
</protein>
<dbReference type="NCBIfam" id="TIGR01143">
    <property type="entry name" value="murF"/>
    <property type="match status" value="1"/>
</dbReference>
<dbReference type="Gene3D" id="3.40.1390.10">
    <property type="entry name" value="MurE/MurF, N-terminal domain"/>
    <property type="match status" value="1"/>
</dbReference>